<dbReference type="SMART" id="SM00225">
    <property type="entry name" value="BTB"/>
    <property type="match status" value="1"/>
</dbReference>
<dbReference type="GO" id="GO:0097602">
    <property type="term" value="F:cullin family protein binding"/>
    <property type="evidence" value="ECO:0007669"/>
    <property type="project" value="TreeGrafter"/>
</dbReference>
<accession>A0AA88IUF3</accession>
<dbReference type="InterPro" id="IPR023313">
    <property type="entry name" value="UBQ-conjugating_AS"/>
</dbReference>
<dbReference type="PANTHER" id="PTHR14958:SF12">
    <property type="entry name" value="BTB_POZ DOMAIN-CONTAINING PROTEIN KCTD5"/>
    <property type="match status" value="1"/>
</dbReference>
<comment type="subcellular location">
    <subcellularLocation>
        <location evidence="1">Nucleus</location>
    </subcellularLocation>
</comment>
<protein>
    <recommendedName>
        <fullName evidence="12">UBC core domain-containing protein</fullName>
    </recommendedName>
</protein>
<dbReference type="PROSITE" id="PS00183">
    <property type="entry name" value="UBC_1"/>
    <property type="match status" value="1"/>
</dbReference>
<evidence type="ECO:0000256" key="5">
    <source>
        <dbReference type="ARBA" id="ARBA00022786"/>
    </source>
</evidence>
<dbReference type="GO" id="GO:0005524">
    <property type="term" value="F:ATP binding"/>
    <property type="evidence" value="ECO:0007669"/>
    <property type="project" value="UniProtKB-UniRule"/>
</dbReference>
<dbReference type="InterPro" id="IPR000608">
    <property type="entry name" value="UBC"/>
</dbReference>
<dbReference type="FunFam" id="3.30.710.10:FF:000005">
    <property type="entry name" value="Potassium channel tetramerization domain-containing 17"/>
    <property type="match status" value="1"/>
</dbReference>
<dbReference type="EMBL" id="JAUPFM010000019">
    <property type="protein sequence ID" value="KAK2820230.1"/>
    <property type="molecule type" value="Genomic_DNA"/>
</dbReference>
<dbReference type="Gene3D" id="3.30.70.2000">
    <property type="match status" value="1"/>
</dbReference>
<evidence type="ECO:0000256" key="8">
    <source>
        <dbReference type="ARBA" id="ARBA00023242"/>
    </source>
</evidence>
<dbReference type="GO" id="GO:0036306">
    <property type="term" value="P:embryonic heart tube elongation"/>
    <property type="evidence" value="ECO:0007669"/>
    <property type="project" value="UniProtKB-ARBA"/>
</dbReference>
<dbReference type="InterPro" id="IPR000210">
    <property type="entry name" value="BTB/POZ_dom"/>
</dbReference>
<dbReference type="GO" id="GO:0007059">
    <property type="term" value="P:chromosome segregation"/>
    <property type="evidence" value="ECO:0007669"/>
    <property type="project" value="UniProtKB-KW"/>
</dbReference>
<evidence type="ECO:0000313" key="13">
    <source>
        <dbReference type="EMBL" id="KAK2820230.1"/>
    </source>
</evidence>
<gene>
    <name evidence="13" type="ORF">Q5P01_023189</name>
</gene>
<evidence type="ECO:0000256" key="1">
    <source>
        <dbReference type="ARBA" id="ARBA00004123"/>
    </source>
</evidence>
<dbReference type="InterPro" id="IPR016135">
    <property type="entry name" value="UBQ-conjugating_enzyme/RWD"/>
</dbReference>
<keyword evidence="14" id="KW-1185">Reference proteome</keyword>
<feature type="compositionally biased region" description="Polar residues" evidence="11">
    <location>
        <begin position="1"/>
        <end position="11"/>
    </location>
</feature>
<organism evidence="13 14">
    <name type="scientific">Channa striata</name>
    <name type="common">Snakehead murrel</name>
    <name type="synonym">Ophicephalus striatus</name>
    <dbReference type="NCBI Taxonomy" id="64152"/>
    <lineage>
        <taxon>Eukaryota</taxon>
        <taxon>Metazoa</taxon>
        <taxon>Chordata</taxon>
        <taxon>Craniata</taxon>
        <taxon>Vertebrata</taxon>
        <taxon>Euteleostomi</taxon>
        <taxon>Actinopterygii</taxon>
        <taxon>Neopterygii</taxon>
        <taxon>Teleostei</taxon>
        <taxon>Neoteleostei</taxon>
        <taxon>Acanthomorphata</taxon>
        <taxon>Anabantaria</taxon>
        <taxon>Anabantiformes</taxon>
        <taxon>Channoidei</taxon>
        <taxon>Channidae</taxon>
        <taxon>Channa</taxon>
    </lineage>
</organism>
<dbReference type="GO" id="GO:0005737">
    <property type="term" value="C:cytoplasm"/>
    <property type="evidence" value="ECO:0007669"/>
    <property type="project" value="TreeGrafter"/>
</dbReference>
<keyword evidence="4 10" id="KW-0547">Nucleotide-binding</keyword>
<dbReference type="FunFam" id="3.10.110.10:FF:000013">
    <property type="entry name" value="SUMO-conjugating enzyme UBC9"/>
    <property type="match status" value="1"/>
</dbReference>
<dbReference type="CDD" id="cd18390">
    <property type="entry name" value="BTB_POZ_KCTD5"/>
    <property type="match status" value="1"/>
</dbReference>
<evidence type="ECO:0000256" key="11">
    <source>
        <dbReference type="SAM" id="MobiDB-lite"/>
    </source>
</evidence>
<dbReference type="CDD" id="cd23798">
    <property type="entry name" value="UBCc_UBE2I"/>
    <property type="match status" value="1"/>
</dbReference>
<dbReference type="GO" id="GO:0016740">
    <property type="term" value="F:transferase activity"/>
    <property type="evidence" value="ECO:0007669"/>
    <property type="project" value="UniProtKB-KW"/>
</dbReference>
<feature type="domain" description="UBC core" evidence="12">
    <location>
        <begin position="238"/>
        <end position="391"/>
    </location>
</feature>
<dbReference type="Pfam" id="PF02214">
    <property type="entry name" value="BTB_2"/>
    <property type="match status" value="1"/>
</dbReference>
<dbReference type="FunFam" id="3.30.70.2000:FF:000001">
    <property type="entry name" value="Potassium channel tetramerization domain-containing 17"/>
    <property type="match status" value="1"/>
</dbReference>
<dbReference type="PROSITE" id="PS50127">
    <property type="entry name" value="UBC_2"/>
    <property type="match status" value="1"/>
</dbReference>
<evidence type="ECO:0000313" key="14">
    <source>
        <dbReference type="Proteomes" id="UP001187415"/>
    </source>
</evidence>
<dbReference type="Proteomes" id="UP001187415">
    <property type="component" value="Unassembled WGS sequence"/>
</dbReference>
<dbReference type="GO" id="GO:0031463">
    <property type="term" value="C:Cul3-RING ubiquitin ligase complex"/>
    <property type="evidence" value="ECO:0007669"/>
    <property type="project" value="TreeGrafter"/>
</dbReference>
<dbReference type="SMART" id="SM00212">
    <property type="entry name" value="UBCc"/>
    <property type="match status" value="1"/>
</dbReference>
<dbReference type="AlphaFoldDB" id="A0AA88IUF3"/>
<reference evidence="13" key="1">
    <citation type="submission" date="2023-07" db="EMBL/GenBank/DDBJ databases">
        <title>Chromosome-level Genome Assembly of Striped Snakehead (Channa striata).</title>
        <authorList>
            <person name="Liu H."/>
        </authorList>
    </citation>
    <scope>NUCLEOTIDE SEQUENCE</scope>
    <source>
        <strain evidence="13">Gz</strain>
        <tissue evidence="13">Muscle</tissue>
    </source>
</reference>
<comment type="caution">
    <text evidence="13">The sequence shown here is derived from an EMBL/GenBank/DDBJ whole genome shotgun (WGS) entry which is preliminary data.</text>
</comment>
<feature type="active site" description="Glycyl thioester intermediate" evidence="9">
    <location>
        <position position="327"/>
    </location>
</feature>
<dbReference type="GO" id="GO:0051260">
    <property type="term" value="P:protein homooligomerization"/>
    <property type="evidence" value="ECO:0007669"/>
    <property type="project" value="InterPro"/>
</dbReference>
<dbReference type="Gene3D" id="6.10.140.750">
    <property type="match status" value="1"/>
</dbReference>
<feature type="region of interest" description="Disordered" evidence="11">
    <location>
        <begin position="1"/>
        <end position="27"/>
    </location>
</feature>
<dbReference type="GO" id="GO:0043161">
    <property type="term" value="P:proteasome-mediated ubiquitin-dependent protein catabolic process"/>
    <property type="evidence" value="ECO:0007669"/>
    <property type="project" value="TreeGrafter"/>
</dbReference>
<evidence type="ECO:0000256" key="3">
    <source>
        <dbReference type="ARBA" id="ARBA00022679"/>
    </source>
</evidence>
<dbReference type="Gene3D" id="3.30.710.10">
    <property type="entry name" value="Potassium Channel Kv1.1, Chain A"/>
    <property type="match status" value="1"/>
</dbReference>
<proteinExistence type="inferred from homology"/>
<dbReference type="GO" id="GO:0005634">
    <property type="term" value="C:nucleus"/>
    <property type="evidence" value="ECO:0007669"/>
    <property type="project" value="UniProtKB-SubCell"/>
</dbReference>
<dbReference type="InterPro" id="IPR003131">
    <property type="entry name" value="T1-type_BTB"/>
</dbReference>
<evidence type="ECO:0000256" key="7">
    <source>
        <dbReference type="ARBA" id="ARBA00022840"/>
    </source>
</evidence>
<comment type="pathway">
    <text evidence="2">Protein modification; protein sumoylation.</text>
</comment>
<dbReference type="GO" id="GO:0060216">
    <property type="term" value="P:definitive hemopoiesis"/>
    <property type="evidence" value="ECO:0007669"/>
    <property type="project" value="UniProtKB-ARBA"/>
</dbReference>
<evidence type="ECO:0000256" key="2">
    <source>
        <dbReference type="ARBA" id="ARBA00004718"/>
    </source>
</evidence>
<dbReference type="Pfam" id="PF00179">
    <property type="entry name" value="UQ_con"/>
    <property type="match status" value="1"/>
</dbReference>
<evidence type="ECO:0000256" key="10">
    <source>
        <dbReference type="RuleBase" id="RU362109"/>
    </source>
</evidence>
<evidence type="ECO:0000256" key="9">
    <source>
        <dbReference type="PROSITE-ProRule" id="PRU10133"/>
    </source>
</evidence>
<dbReference type="SUPFAM" id="SSF54495">
    <property type="entry name" value="UBC-like"/>
    <property type="match status" value="1"/>
</dbReference>
<keyword evidence="6" id="KW-0159">Chromosome partition</keyword>
<keyword evidence="3" id="KW-0808">Transferase</keyword>
<dbReference type="GO" id="GO:0001947">
    <property type="term" value="P:heart looping"/>
    <property type="evidence" value="ECO:0007669"/>
    <property type="project" value="UniProtKB-ARBA"/>
</dbReference>
<keyword evidence="7 10" id="KW-0067">ATP-binding</keyword>
<dbReference type="Gene3D" id="3.10.110.10">
    <property type="entry name" value="Ubiquitin Conjugating Enzyme"/>
    <property type="match status" value="1"/>
</dbReference>
<evidence type="ECO:0000256" key="4">
    <source>
        <dbReference type="ARBA" id="ARBA00022741"/>
    </source>
</evidence>
<comment type="similarity">
    <text evidence="10">Belongs to the ubiquitin-conjugating enzyme family.</text>
</comment>
<sequence length="392" mass="44376">MAENISDTSGSVPRRCLGHSPVERSPSAGVGAAKWIRLNVGGTYFLTTRQTLCRDPKSFLYRLSQADPELDSDKDETGAYLIDRDPTYFGPVLNYLRHGKLVLNRDLAEEGVLEEAEFYNITSLIKLIKDKIRERDCKTSQVPMKHVYRVLQCQEEELTQMVSTMSDGWKFEQLVSIGSSYNYGNEDQAEFLCVVSKELHNQSYGTNSEPSEKAKILQERGSQPIAPHGKESTIMSGIALSRLAQERKAWRKDHPFGFVAVPTKNPDGTMNLMNWECAIPGKKGTPWEGGLFKLRMLFKDDYPSSPPKCKFEPPLFHPNVYPSGTVCLSILEEDKDWRPAITIKQILLGIQELLNEPNIQDPAQAEAYTIYCQNRVEYEKRVRAQAKKFSPS</sequence>
<name>A0AA88IUF3_CHASR</name>
<evidence type="ECO:0000259" key="12">
    <source>
        <dbReference type="PROSITE" id="PS50127"/>
    </source>
</evidence>
<keyword evidence="8" id="KW-0539">Nucleus</keyword>
<dbReference type="SUPFAM" id="SSF54695">
    <property type="entry name" value="POZ domain"/>
    <property type="match status" value="1"/>
</dbReference>
<evidence type="ECO:0000256" key="6">
    <source>
        <dbReference type="ARBA" id="ARBA00022829"/>
    </source>
</evidence>
<dbReference type="PANTHER" id="PTHR14958">
    <property type="entry name" value="POTASSIUM CHANNEL TETRAMERISATION DOMAIN CONTAINING PROTEIN"/>
    <property type="match status" value="1"/>
</dbReference>
<dbReference type="InterPro" id="IPR011333">
    <property type="entry name" value="SKP1/BTB/POZ_sf"/>
</dbReference>
<keyword evidence="5 10" id="KW-0833">Ubl conjugation pathway</keyword>